<feature type="region of interest" description="Disordered" evidence="3">
    <location>
        <begin position="958"/>
        <end position="1042"/>
    </location>
</feature>
<dbReference type="InterPro" id="IPR036278">
    <property type="entry name" value="Sialidase_sf"/>
</dbReference>
<evidence type="ECO:0000256" key="1">
    <source>
        <dbReference type="ARBA" id="ARBA00022729"/>
    </source>
</evidence>
<dbReference type="Pfam" id="PF02225">
    <property type="entry name" value="PA"/>
    <property type="match status" value="1"/>
</dbReference>
<comment type="caution">
    <text evidence="6">The sequence shown here is derived from an EMBL/GenBank/DDBJ whole genome shotgun (WGS) entry which is preliminary data.</text>
</comment>
<dbReference type="PANTHER" id="PTHR10199:SF100">
    <property type="entry name" value="THROMBOSPONDIN, ISOFORM A"/>
    <property type="match status" value="1"/>
</dbReference>
<dbReference type="GO" id="GO:0007155">
    <property type="term" value="P:cell adhesion"/>
    <property type="evidence" value="ECO:0007669"/>
    <property type="project" value="InterPro"/>
</dbReference>
<evidence type="ECO:0000313" key="6">
    <source>
        <dbReference type="EMBL" id="KAB1160375.1"/>
    </source>
</evidence>
<dbReference type="NCBIfam" id="TIGR04183">
    <property type="entry name" value="Por_Secre_tail"/>
    <property type="match status" value="1"/>
</dbReference>
<evidence type="ECO:0000313" key="7">
    <source>
        <dbReference type="Proteomes" id="UP000467305"/>
    </source>
</evidence>
<accession>A0A7J5ARV7</accession>
<proteinExistence type="predicted"/>
<feature type="domain" description="PA" evidence="4">
    <location>
        <begin position="265"/>
        <end position="351"/>
    </location>
</feature>
<dbReference type="InterPro" id="IPR003367">
    <property type="entry name" value="Thrombospondin_3-like_rpt"/>
</dbReference>
<evidence type="ECO:0000259" key="5">
    <source>
        <dbReference type="Pfam" id="PF18962"/>
    </source>
</evidence>
<dbReference type="Gene3D" id="3.50.30.30">
    <property type="match status" value="1"/>
</dbReference>
<organism evidence="6 7">
    <name type="scientific">Tenacibaculum aiptasiae</name>
    <dbReference type="NCBI Taxonomy" id="426481"/>
    <lineage>
        <taxon>Bacteria</taxon>
        <taxon>Pseudomonadati</taxon>
        <taxon>Bacteroidota</taxon>
        <taxon>Flavobacteriia</taxon>
        <taxon>Flavobacteriales</taxon>
        <taxon>Flavobacteriaceae</taxon>
        <taxon>Tenacibaculum</taxon>
    </lineage>
</organism>
<dbReference type="InterPro" id="IPR017897">
    <property type="entry name" value="Thrombospondin_3_rpt"/>
</dbReference>
<sequence length="1310" mass="140285">MNKRILFFSLLIVALSGVVFKSLERNDSKVEKLRKQHAELLKNHPYQKTAELPKKQRKAQGLPPNAYFEQKYLSEINPNTGRTHKENVYQLQEKLNKMRAGQKSPGEPDNAWVERGPDNVGGRTRALLFDPNDATNETVFAGGVSGGLWKNTKISDPLNKWVKVGISENLAITCIAVDPNDSKTFYVGTGESYVNGDVNGNGVWKSTDGGNSWARVFGGATGSSFLDSNSKLKITAPAAIAGEHPAIRTTFFGGAITAPIVNDLVLVNDGVGTTEDGCEALTNSSALNGKIAVIRRGSCNFTLKVKAAQDAGAVAAIVVNNVTTNPFNMSGTDGSITIPALMIGKEVGDSIIEKLATETVSVELIKVKDGATNGTVVPGVQHVNDIIVRNNGGTSEVYVAAGESGYTGGASLGGDSFGLYKSTDGTNFSKVNIPKTTNGNEYEPNNLEIASDNSIYLSTNQSFTFRDGGGSVFKSTDGTTFTLKYIVPAGTRTEIATSPTNAGVVYVLGATSSSGTPVKMYKTTDDFNNITDITLPDDVDTGIPANDFTRGQAFYDLLLKVDPNNENTVYIGGIDLFKSVDGASSWEQISKWSNNNNLSGLAKSLVHADQHGLAFASSSRMVFGNDGGVYFSNDSGGVIEARNKNYNTLQFYTVGVAPKGAFGGNEYFLAGAQDNGTQLISNAVAGINSSSRVFGGDGAASFFDTDGTDKYHIANYVYNQAIVLRNYATNSEIMINEEDLSKGDFINQEELDSNLNILYSNYSEGSNYVVRRYSNILATSVKEDLTNGLMNAEPSALKVSPHTTATTKLFVGLKNGKVLRVEGANTGSGTWADITGKGFVGSVSDIEFGETENDIFVTMHNYGVVSVWYTNDGGTNWLNKEGNLPDIPVKAVLQNPLNRKEVILGTDLGVWKTADITKSSPVWTQSYNGMSSVPVLDLDLRDDNVVFAATYGRGVFSGEFKKESNPNGDDDGDGVLNGVDNCPTTANADQKDSDGNGIGDACQDTDGDGVLDVDDNCPTTANPDQKDTDGNGVGDACQDTDGDGVMDDKDNCIKVKNADQKDTNGNGIGDVCDTSYLNPDNISIESTSETCVDQNDGKITVNVKQTFVAYTVTLIGDGKNESKPLTTTSLTFENLKPASYEVCVEINGKSYKQCFEINIDKASPISLKVSKNQQSKDYTFNVNSGTAPYNVYFNGNLIETFNVSSFNLKVEGSGILEVKTAKACEGVFKTSIDNIFLRTNPVTDAINLIVPSNGPSNLDVIVYDVAGKVVLDKKVERQGNEVSIPFDSFRSGIYILKIGTDKTNTFKILK</sequence>
<dbReference type="PANTHER" id="PTHR10199">
    <property type="entry name" value="THROMBOSPONDIN"/>
    <property type="match status" value="1"/>
</dbReference>
<keyword evidence="1" id="KW-0732">Signal</keyword>
<dbReference type="InterPro" id="IPR046450">
    <property type="entry name" value="PA_dom_sf"/>
</dbReference>
<dbReference type="InterPro" id="IPR003137">
    <property type="entry name" value="PA_domain"/>
</dbReference>
<dbReference type="Proteomes" id="UP000467305">
    <property type="component" value="Unassembled WGS sequence"/>
</dbReference>
<dbReference type="GO" id="GO:0005509">
    <property type="term" value="F:calcium ion binding"/>
    <property type="evidence" value="ECO:0007669"/>
    <property type="project" value="InterPro"/>
</dbReference>
<dbReference type="Pfam" id="PF02412">
    <property type="entry name" value="TSP_3"/>
    <property type="match status" value="3"/>
</dbReference>
<feature type="compositionally biased region" description="Acidic residues" evidence="3">
    <location>
        <begin position="1003"/>
        <end position="1015"/>
    </location>
</feature>
<dbReference type="OrthoDB" id="9757947at2"/>
<name>A0A7J5ARV7_9FLAO</name>
<evidence type="ECO:0000259" key="4">
    <source>
        <dbReference type="Pfam" id="PF02225"/>
    </source>
</evidence>
<dbReference type="InterPro" id="IPR028974">
    <property type="entry name" value="TSP_type-3_rpt"/>
</dbReference>
<dbReference type="InterPro" id="IPR026444">
    <property type="entry name" value="Secre_tail"/>
</dbReference>
<dbReference type="SUPFAM" id="SSF52025">
    <property type="entry name" value="PA domain"/>
    <property type="match status" value="1"/>
</dbReference>
<dbReference type="CDD" id="cd04818">
    <property type="entry name" value="PA_subtilisin_1"/>
    <property type="match status" value="1"/>
</dbReference>
<dbReference type="EMBL" id="WAAU01000003">
    <property type="protein sequence ID" value="KAB1160375.1"/>
    <property type="molecule type" value="Genomic_DNA"/>
</dbReference>
<keyword evidence="2" id="KW-0106">Calcium</keyword>
<evidence type="ECO:0000256" key="2">
    <source>
        <dbReference type="ARBA" id="ARBA00022837"/>
    </source>
</evidence>
<reference evidence="6 7" key="1">
    <citation type="submission" date="2019-09" db="EMBL/GenBank/DDBJ databases">
        <authorList>
            <person name="Cao W.R."/>
        </authorList>
    </citation>
    <scope>NUCLEOTIDE SEQUENCE [LARGE SCALE GENOMIC DNA]</scope>
    <source>
        <strain evidence="7">a4</strain>
    </source>
</reference>
<dbReference type="PROSITE" id="PS51234">
    <property type="entry name" value="TSP3"/>
    <property type="match status" value="2"/>
</dbReference>
<dbReference type="Pfam" id="PF18962">
    <property type="entry name" value="Por_Secre_tail"/>
    <property type="match status" value="1"/>
</dbReference>
<dbReference type="SUPFAM" id="SSF110296">
    <property type="entry name" value="Oligoxyloglucan reducing end-specific cellobiohydrolase"/>
    <property type="match status" value="1"/>
</dbReference>
<dbReference type="Gene3D" id="4.10.1080.10">
    <property type="entry name" value="TSP type-3 repeat"/>
    <property type="match status" value="1"/>
</dbReference>
<dbReference type="SUPFAM" id="SSF103647">
    <property type="entry name" value="TSP type-3 repeat"/>
    <property type="match status" value="1"/>
</dbReference>
<dbReference type="Gene3D" id="2.130.10.10">
    <property type="entry name" value="YVTN repeat-like/Quinoprotein amine dehydrogenase"/>
    <property type="match status" value="3"/>
</dbReference>
<dbReference type="SUPFAM" id="SSF50939">
    <property type="entry name" value="Sialidases"/>
    <property type="match status" value="1"/>
</dbReference>
<evidence type="ECO:0000256" key="3">
    <source>
        <dbReference type="SAM" id="MobiDB-lite"/>
    </source>
</evidence>
<dbReference type="RefSeq" id="WP_150898004.1">
    <property type="nucleotide sequence ID" value="NZ_WAAU01000003.1"/>
</dbReference>
<gene>
    <name evidence="6" type="ORF">F7018_00425</name>
</gene>
<protein>
    <submittedName>
        <fullName evidence="6">T9SS type A sorting domain-containing protein</fullName>
    </submittedName>
</protein>
<feature type="domain" description="Secretion system C-terminal sorting" evidence="5">
    <location>
        <begin position="1240"/>
        <end position="1306"/>
    </location>
</feature>
<dbReference type="InterPro" id="IPR015943">
    <property type="entry name" value="WD40/YVTN_repeat-like_dom_sf"/>
</dbReference>
<keyword evidence="7" id="KW-1185">Reference proteome</keyword>